<feature type="binding site" evidence="8">
    <location>
        <position position="53"/>
    </location>
    <ligand>
        <name>substrate</name>
    </ligand>
</feature>
<keyword evidence="2 8" id="KW-0028">Amino-acid biosynthesis</keyword>
<keyword evidence="4 8" id="KW-0808">Transferase</keyword>
<dbReference type="Gene3D" id="2.30.130.10">
    <property type="entry name" value="PUA domain"/>
    <property type="match status" value="1"/>
</dbReference>
<dbReference type="InterPro" id="IPR001057">
    <property type="entry name" value="Glu/AcGlu_kinase"/>
</dbReference>
<evidence type="ECO:0000256" key="5">
    <source>
        <dbReference type="ARBA" id="ARBA00022741"/>
    </source>
</evidence>
<feature type="binding site" evidence="8">
    <location>
        <position position="13"/>
    </location>
    <ligand>
        <name>ATP</name>
        <dbReference type="ChEBI" id="CHEBI:30616"/>
    </ligand>
</feature>
<evidence type="ECO:0000256" key="6">
    <source>
        <dbReference type="ARBA" id="ARBA00022777"/>
    </source>
</evidence>
<sequence>MNVKLCYRRIVIKLGTNLLTGGSGRLDQLVMGELVAQIARLAAGGAEIAVVTSGAIAAGKEKLGLYKKLRDMPYRQVLASVGQSRLMNVYDGLFNAHGLTVAQALLTRTDLNDRSGYLNARNTLLALMELGVISIINENDVVAVDEIQEAKFGDNDNLSAMVANLIDADLLLMLSDIDGLYTGNPRSDKNARLIPLVERITPDIEALADGTWSDAATGGMVTKIEAARLATASGVRVVIASGREPDIIGRIVGGEAAGTHFLPQGEPDARRRWLLSGLAVKGRVSIDEGAAQAVGRCGSLLPAGITGVDGTFKRGDIIRVLNSEGVLLGYGIANYDAADTERIKGLHSGKIAETLSRSYGAEVIHHNNLVIC</sequence>
<evidence type="ECO:0000256" key="3">
    <source>
        <dbReference type="ARBA" id="ARBA00022650"/>
    </source>
</evidence>
<evidence type="ECO:0000256" key="1">
    <source>
        <dbReference type="ARBA" id="ARBA00022490"/>
    </source>
</evidence>
<evidence type="ECO:0000256" key="8">
    <source>
        <dbReference type="HAMAP-Rule" id="MF_00456"/>
    </source>
</evidence>
<dbReference type="HAMAP" id="MF_00456">
    <property type="entry name" value="ProB"/>
    <property type="match status" value="1"/>
</dbReference>
<comment type="pathway">
    <text evidence="8">Amino-acid biosynthesis; L-proline biosynthesis; L-glutamate 5-semialdehyde from L-glutamate: step 1/2.</text>
</comment>
<gene>
    <name evidence="8 10" type="primary">proB</name>
    <name evidence="10" type="ORF">V8247_06160</name>
</gene>
<dbReference type="SUPFAM" id="SSF53633">
    <property type="entry name" value="Carbamate kinase-like"/>
    <property type="match status" value="1"/>
</dbReference>
<dbReference type="PIRSF" id="PIRSF000729">
    <property type="entry name" value="GK"/>
    <property type="match status" value="1"/>
</dbReference>
<dbReference type="InterPro" id="IPR036393">
    <property type="entry name" value="AceGlu_kinase-like_sf"/>
</dbReference>
<dbReference type="EMBL" id="CP146612">
    <property type="protein sequence ID" value="WWX24846.1"/>
    <property type="molecule type" value="Genomic_DNA"/>
</dbReference>
<evidence type="ECO:0000256" key="2">
    <source>
        <dbReference type="ARBA" id="ARBA00022605"/>
    </source>
</evidence>
<organism evidence="10 11">
    <name type="scientific">Candidatus Dehalogenimonas loeffleri</name>
    <dbReference type="NCBI Taxonomy" id="3127115"/>
    <lineage>
        <taxon>Bacteria</taxon>
        <taxon>Bacillati</taxon>
        <taxon>Chloroflexota</taxon>
        <taxon>Dehalococcoidia</taxon>
        <taxon>Dehalococcoidales</taxon>
        <taxon>Dehalococcoidaceae</taxon>
        <taxon>Dehalogenimonas</taxon>
    </lineage>
</organism>
<dbReference type="PROSITE" id="PS50890">
    <property type="entry name" value="PUA"/>
    <property type="match status" value="1"/>
</dbReference>
<dbReference type="SUPFAM" id="SSF88697">
    <property type="entry name" value="PUA domain-like"/>
    <property type="match status" value="1"/>
</dbReference>
<dbReference type="Pfam" id="PF00696">
    <property type="entry name" value="AA_kinase"/>
    <property type="match status" value="1"/>
</dbReference>
<feature type="binding site" evidence="8">
    <location>
        <position position="155"/>
    </location>
    <ligand>
        <name>substrate</name>
    </ligand>
</feature>
<dbReference type="CDD" id="cd04242">
    <property type="entry name" value="AAK_G5K_ProB"/>
    <property type="match status" value="1"/>
</dbReference>
<dbReference type="InterPro" id="IPR015947">
    <property type="entry name" value="PUA-like_sf"/>
</dbReference>
<dbReference type="InterPro" id="IPR011529">
    <property type="entry name" value="Glu_5kinase"/>
</dbReference>
<comment type="similarity">
    <text evidence="8">Belongs to the glutamate 5-kinase family.</text>
</comment>
<proteinExistence type="inferred from homology"/>
<dbReference type="PRINTS" id="PR00474">
    <property type="entry name" value="GLU5KINASE"/>
</dbReference>
<evidence type="ECO:0000259" key="9">
    <source>
        <dbReference type="SMART" id="SM00359"/>
    </source>
</evidence>
<feature type="binding site" evidence="8">
    <location>
        <begin position="175"/>
        <end position="176"/>
    </location>
    <ligand>
        <name>ATP</name>
        <dbReference type="ChEBI" id="CHEBI:30616"/>
    </ligand>
</feature>
<dbReference type="EC" id="2.7.2.11" evidence="8"/>
<evidence type="ECO:0000256" key="7">
    <source>
        <dbReference type="ARBA" id="ARBA00022840"/>
    </source>
</evidence>
<dbReference type="Gene3D" id="3.40.1160.10">
    <property type="entry name" value="Acetylglutamate kinase-like"/>
    <property type="match status" value="1"/>
</dbReference>
<accession>A0ABZ2J214</accession>
<keyword evidence="1 8" id="KW-0963">Cytoplasm</keyword>
<dbReference type="InterPro" id="IPR001048">
    <property type="entry name" value="Asp/Glu/Uridylate_kinase"/>
</dbReference>
<feature type="domain" description="PUA" evidence="9">
    <location>
        <begin position="282"/>
        <end position="364"/>
    </location>
</feature>
<name>A0ABZ2J214_9CHLR</name>
<dbReference type="CDD" id="cd21157">
    <property type="entry name" value="PUA_G5K"/>
    <property type="match status" value="1"/>
</dbReference>
<protein>
    <recommendedName>
        <fullName evidence="8">Glutamate 5-kinase</fullName>
        <ecNumber evidence="8">2.7.2.11</ecNumber>
    </recommendedName>
    <alternativeName>
        <fullName evidence="8">Gamma-glutamyl kinase</fullName>
        <shortName evidence="8">GK</shortName>
    </alternativeName>
</protein>
<keyword evidence="3 8" id="KW-0641">Proline biosynthesis</keyword>
<comment type="catalytic activity">
    <reaction evidence="8">
        <text>L-glutamate + ATP = L-glutamyl 5-phosphate + ADP</text>
        <dbReference type="Rhea" id="RHEA:14877"/>
        <dbReference type="ChEBI" id="CHEBI:29985"/>
        <dbReference type="ChEBI" id="CHEBI:30616"/>
        <dbReference type="ChEBI" id="CHEBI:58274"/>
        <dbReference type="ChEBI" id="CHEBI:456216"/>
        <dbReference type="EC" id="2.7.2.11"/>
    </reaction>
</comment>
<comment type="subcellular location">
    <subcellularLocation>
        <location evidence="8">Cytoplasm</location>
    </subcellularLocation>
</comment>
<dbReference type="GO" id="GO:0004349">
    <property type="term" value="F:glutamate 5-kinase activity"/>
    <property type="evidence" value="ECO:0007669"/>
    <property type="project" value="UniProtKB-EC"/>
</dbReference>
<keyword evidence="7 8" id="KW-0067">ATP-binding</keyword>
<keyword evidence="5 8" id="KW-0547">Nucleotide-binding</keyword>
<evidence type="ECO:0000313" key="11">
    <source>
        <dbReference type="Proteomes" id="UP001375370"/>
    </source>
</evidence>
<reference evidence="10 11" key="1">
    <citation type="submission" date="2024-03" db="EMBL/GenBank/DDBJ databases">
        <title>A Dehalogenimonas Isolated from Estuarine Sediments Dihaloeliminates Chlorinated Alkanes.</title>
        <authorList>
            <person name="Yang Y."/>
            <person name="Wang H."/>
        </authorList>
    </citation>
    <scope>NUCLEOTIDE SEQUENCE [LARGE SCALE GENOMIC DNA]</scope>
    <source>
        <strain evidence="10 11">W</strain>
    </source>
</reference>
<dbReference type="Proteomes" id="UP001375370">
    <property type="component" value="Chromosome"/>
</dbReference>
<dbReference type="InterPro" id="IPR036974">
    <property type="entry name" value="PUA_sf"/>
</dbReference>
<dbReference type="PANTHER" id="PTHR43654:SF1">
    <property type="entry name" value="ISOPENTENYL PHOSPHATE KINASE"/>
    <property type="match status" value="1"/>
</dbReference>
<dbReference type="RefSeq" id="WP_338736967.1">
    <property type="nucleotide sequence ID" value="NZ_CP146612.1"/>
</dbReference>
<feature type="binding site" evidence="8">
    <location>
        <position position="140"/>
    </location>
    <ligand>
        <name>substrate</name>
    </ligand>
</feature>
<dbReference type="SMART" id="SM00359">
    <property type="entry name" value="PUA"/>
    <property type="match status" value="1"/>
</dbReference>
<dbReference type="Pfam" id="PF01472">
    <property type="entry name" value="PUA"/>
    <property type="match status" value="1"/>
</dbReference>
<keyword evidence="11" id="KW-1185">Reference proteome</keyword>
<comment type="function">
    <text evidence="8">Catalyzes the transfer of a phosphate group to glutamate to form L-glutamate 5-phosphate.</text>
</comment>
<dbReference type="PANTHER" id="PTHR43654">
    <property type="entry name" value="GLUTAMATE 5-KINASE"/>
    <property type="match status" value="1"/>
</dbReference>
<dbReference type="InterPro" id="IPR005715">
    <property type="entry name" value="Glu_5kinase/COase_Synthase"/>
</dbReference>
<keyword evidence="6 8" id="KW-0418">Kinase</keyword>
<dbReference type="InterPro" id="IPR041739">
    <property type="entry name" value="G5K_ProB"/>
</dbReference>
<feature type="binding site" evidence="8">
    <location>
        <begin position="217"/>
        <end position="223"/>
    </location>
    <ligand>
        <name>ATP</name>
        <dbReference type="ChEBI" id="CHEBI:30616"/>
    </ligand>
</feature>
<evidence type="ECO:0000256" key="4">
    <source>
        <dbReference type="ARBA" id="ARBA00022679"/>
    </source>
</evidence>
<dbReference type="NCBIfam" id="TIGR01027">
    <property type="entry name" value="proB"/>
    <property type="match status" value="1"/>
</dbReference>
<dbReference type="PROSITE" id="PS00902">
    <property type="entry name" value="GLUTAMATE_5_KINASE"/>
    <property type="match status" value="1"/>
</dbReference>
<dbReference type="InterPro" id="IPR002478">
    <property type="entry name" value="PUA"/>
</dbReference>
<dbReference type="InterPro" id="IPR019797">
    <property type="entry name" value="Glutamate_5-kinase_CS"/>
</dbReference>
<evidence type="ECO:0000313" key="10">
    <source>
        <dbReference type="EMBL" id="WWX24846.1"/>
    </source>
</evidence>